<comment type="caution">
    <text evidence="2">The sequence shown here is derived from an EMBL/GenBank/DDBJ whole genome shotgun (WGS) entry which is preliminary data.</text>
</comment>
<evidence type="ECO:0000259" key="1">
    <source>
        <dbReference type="Pfam" id="PF00534"/>
    </source>
</evidence>
<dbReference type="STRING" id="1403537.Q428_12015"/>
<keyword evidence="3" id="KW-1185">Reference proteome</keyword>
<dbReference type="GO" id="GO:0016757">
    <property type="term" value="F:glycosyltransferase activity"/>
    <property type="evidence" value="ECO:0007669"/>
    <property type="project" value="InterPro"/>
</dbReference>
<sequence>MDLFFKLNKQQVFFHQIYEKKGIVLPNPLDIERIPKPWEGDRVKEVVGAGRLDKQKNFPLLIEAFAKFYKSHSDYVLKIYGDGPLREELIRYAESLLPKDAYCFPGRTTELLEKIKSASMFVLSSDYEGMPNVVIEAMAMGMPVISTDCPSGGSSYLIQNGNNGILTPVGEVDALSEAMCKVAESEKFAIKISREAEKIKNVLDAEVVAEKWREYLDEISKG</sequence>
<organism evidence="2 3">
    <name type="scientific">Fervidicella metallireducens AeB</name>
    <dbReference type="NCBI Taxonomy" id="1403537"/>
    <lineage>
        <taxon>Bacteria</taxon>
        <taxon>Bacillati</taxon>
        <taxon>Bacillota</taxon>
        <taxon>Clostridia</taxon>
        <taxon>Eubacteriales</taxon>
        <taxon>Clostridiaceae</taxon>
        <taxon>Fervidicella</taxon>
    </lineage>
</organism>
<feature type="domain" description="Glycosyl transferase family 1" evidence="1">
    <location>
        <begin position="42"/>
        <end position="198"/>
    </location>
</feature>
<dbReference type="EMBL" id="AZQP01000042">
    <property type="protein sequence ID" value="EYE87680.1"/>
    <property type="molecule type" value="Genomic_DNA"/>
</dbReference>
<evidence type="ECO:0000313" key="2">
    <source>
        <dbReference type="EMBL" id="EYE87680.1"/>
    </source>
</evidence>
<dbReference type="Gene3D" id="3.40.50.2000">
    <property type="entry name" value="Glycogen Phosphorylase B"/>
    <property type="match status" value="1"/>
</dbReference>
<protein>
    <recommendedName>
        <fullName evidence="1">Glycosyl transferase family 1 domain-containing protein</fullName>
    </recommendedName>
</protein>
<evidence type="ECO:0000313" key="3">
    <source>
        <dbReference type="Proteomes" id="UP000019681"/>
    </source>
</evidence>
<dbReference type="Pfam" id="PF00534">
    <property type="entry name" value="Glycos_transf_1"/>
    <property type="match status" value="1"/>
</dbReference>
<reference evidence="2 3" key="1">
    <citation type="journal article" date="2014" name="Genome Announc.">
        <title>Draft Genome Sequence of Fervidicella metallireducens Strain AeBT, an Iron-Reducing Thermoanaerobe from the Great Artesian Basin.</title>
        <authorList>
            <person name="Patel B.K."/>
        </authorList>
    </citation>
    <scope>NUCLEOTIDE SEQUENCE [LARGE SCALE GENOMIC DNA]</scope>
    <source>
        <strain evidence="2 3">AeB</strain>
    </source>
</reference>
<dbReference type="SUPFAM" id="SSF53756">
    <property type="entry name" value="UDP-Glycosyltransferase/glycogen phosphorylase"/>
    <property type="match status" value="1"/>
</dbReference>
<gene>
    <name evidence="2" type="ORF">Q428_12015</name>
</gene>
<proteinExistence type="predicted"/>
<accession>A0A017RUV7</accession>
<dbReference type="InterPro" id="IPR001296">
    <property type="entry name" value="Glyco_trans_1"/>
</dbReference>
<name>A0A017RUV7_9CLOT</name>
<dbReference type="PANTHER" id="PTHR12526">
    <property type="entry name" value="GLYCOSYLTRANSFERASE"/>
    <property type="match status" value="1"/>
</dbReference>
<dbReference type="PANTHER" id="PTHR12526:SF630">
    <property type="entry name" value="GLYCOSYLTRANSFERASE"/>
    <property type="match status" value="1"/>
</dbReference>
<dbReference type="AlphaFoldDB" id="A0A017RUV7"/>
<dbReference type="Proteomes" id="UP000019681">
    <property type="component" value="Unassembled WGS sequence"/>
</dbReference>